<protein>
    <submittedName>
        <fullName evidence="1">Uncharacterized protein</fullName>
    </submittedName>
</protein>
<dbReference type="EMBL" id="QTSX02002227">
    <property type="protein sequence ID" value="KAJ9077023.1"/>
    <property type="molecule type" value="Genomic_DNA"/>
</dbReference>
<sequence length="126" mass="14252">MDLRESIFQLKKLIYYLQIERREIGQVGLTSKMKPGTSVLFSVVDRHILENGKIVVTMSVLKRGAKLPNNYILRNSSISLVPTDKGKRPYREIVSGCVVSPGLARFDVEVDRFVTAPEVSKLGWKM</sequence>
<evidence type="ECO:0000313" key="1">
    <source>
        <dbReference type="EMBL" id="KAJ9077023.1"/>
    </source>
</evidence>
<organism evidence="1 2">
    <name type="scientific">Entomophthora muscae</name>
    <dbReference type="NCBI Taxonomy" id="34485"/>
    <lineage>
        <taxon>Eukaryota</taxon>
        <taxon>Fungi</taxon>
        <taxon>Fungi incertae sedis</taxon>
        <taxon>Zoopagomycota</taxon>
        <taxon>Entomophthoromycotina</taxon>
        <taxon>Entomophthoromycetes</taxon>
        <taxon>Entomophthorales</taxon>
        <taxon>Entomophthoraceae</taxon>
        <taxon>Entomophthora</taxon>
    </lineage>
</organism>
<comment type="caution">
    <text evidence="1">The sequence shown here is derived from an EMBL/GenBank/DDBJ whole genome shotgun (WGS) entry which is preliminary data.</text>
</comment>
<accession>A0ACC2TQT7</accession>
<proteinExistence type="predicted"/>
<gene>
    <name evidence="1" type="ORF">DSO57_1020650</name>
</gene>
<keyword evidence="2" id="KW-1185">Reference proteome</keyword>
<name>A0ACC2TQT7_9FUNG</name>
<dbReference type="Proteomes" id="UP001165960">
    <property type="component" value="Unassembled WGS sequence"/>
</dbReference>
<reference evidence="1" key="1">
    <citation type="submission" date="2022-04" db="EMBL/GenBank/DDBJ databases">
        <title>Genome of the entomopathogenic fungus Entomophthora muscae.</title>
        <authorList>
            <person name="Elya C."/>
            <person name="Lovett B.R."/>
            <person name="Lee E."/>
            <person name="Macias A.M."/>
            <person name="Hajek A.E."/>
            <person name="De Bivort B.L."/>
            <person name="Kasson M.T."/>
            <person name="De Fine Licht H.H."/>
            <person name="Stajich J.E."/>
        </authorList>
    </citation>
    <scope>NUCLEOTIDE SEQUENCE</scope>
    <source>
        <strain evidence="1">Berkeley</strain>
    </source>
</reference>
<evidence type="ECO:0000313" key="2">
    <source>
        <dbReference type="Proteomes" id="UP001165960"/>
    </source>
</evidence>